<dbReference type="EMBL" id="BBMR01000002">
    <property type="protein sequence ID" value="GAL17834.1"/>
    <property type="molecule type" value="Genomic_DNA"/>
</dbReference>
<feature type="chain" id="PRO_5001863942" description="Outer membrane protein beta-barrel domain-containing protein" evidence="1">
    <location>
        <begin position="34"/>
        <end position="140"/>
    </location>
</feature>
<comment type="caution">
    <text evidence="2">The sequence shown here is derived from an EMBL/GenBank/DDBJ whole genome shotgun (WGS) entry which is preliminary data.</text>
</comment>
<keyword evidence="3" id="KW-1185">Reference proteome</keyword>
<evidence type="ECO:0000313" key="3">
    <source>
        <dbReference type="Proteomes" id="UP000029228"/>
    </source>
</evidence>
<organism evidence="2 3">
    <name type="scientific">Vibrio maritimus</name>
    <dbReference type="NCBI Taxonomy" id="990268"/>
    <lineage>
        <taxon>Bacteria</taxon>
        <taxon>Pseudomonadati</taxon>
        <taxon>Pseudomonadota</taxon>
        <taxon>Gammaproteobacteria</taxon>
        <taxon>Vibrionales</taxon>
        <taxon>Vibrionaceae</taxon>
        <taxon>Vibrio</taxon>
    </lineage>
</organism>
<proteinExistence type="predicted"/>
<sequence>MVAAYEIAVVANMKKIIMMALALCLGFSSVAKADTGVGLFVGDPYWGLDFKHNDLRFNVSLDDRMGFGVNKTFGIQDTPIYLFVGGHYVDRNSRYIAVTPGIGAEFRVKPVGFYVDVTPAIYLDEFEIELEARAGFRVYF</sequence>
<dbReference type="Proteomes" id="UP000029228">
    <property type="component" value="Unassembled WGS sequence"/>
</dbReference>
<reference evidence="2 3" key="1">
    <citation type="submission" date="2014-09" db="EMBL/GenBank/DDBJ databases">
        <title>Vibrio maritimus JCM 19235. (C45) whole genome shotgun sequence.</title>
        <authorList>
            <person name="Sawabe T."/>
            <person name="Meirelles P."/>
            <person name="Nakanishi M."/>
            <person name="Sayaka M."/>
            <person name="Hattori M."/>
            <person name="Ohkuma M."/>
        </authorList>
    </citation>
    <scope>NUCLEOTIDE SEQUENCE [LARGE SCALE GENOMIC DNA]</scope>
    <source>
        <strain evidence="3">JCM19235</strain>
    </source>
</reference>
<name>A0A090RUC5_9VIBR</name>
<evidence type="ECO:0000313" key="2">
    <source>
        <dbReference type="EMBL" id="GAL17834.1"/>
    </source>
</evidence>
<evidence type="ECO:0000256" key="1">
    <source>
        <dbReference type="SAM" id="SignalP"/>
    </source>
</evidence>
<dbReference type="AlphaFoldDB" id="A0A090RUC5"/>
<protein>
    <recommendedName>
        <fullName evidence="4">Outer membrane protein beta-barrel domain-containing protein</fullName>
    </recommendedName>
</protein>
<keyword evidence="1" id="KW-0732">Signal</keyword>
<gene>
    <name evidence="2" type="ORF">JCM19235_6387</name>
</gene>
<accession>A0A090RUC5</accession>
<feature type="signal peptide" evidence="1">
    <location>
        <begin position="1"/>
        <end position="33"/>
    </location>
</feature>
<evidence type="ECO:0008006" key="4">
    <source>
        <dbReference type="Google" id="ProtNLM"/>
    </source>
</evidence>